<dbReference type="RefSeq" id="WP_155176651.1">
    <property type="nucleotide sequence ID" value="NZ_WNAK01000016.1"/>
</dbReference>
<evidence type="ECO:0000313" key="1">
    <source>
        <dbReference type="EMBL" id="MTR81838.1"/>
    </source>
</evidence>
<name>A0A844KMC6_9FIRM</name>
<comment type="caution">
    <text evidence="1">The sequence shown here is derived from an EMBL/GenBank/DDBJ whole genome shotgun (WGS) entry which is preliminary data.</text>
</comment>
<accession>A0A844KMC6</accession>
<dbReference type="Proteomes" id="UP000446657">
    <property type="component" value="Unassembled WGS sequence"/>
</dbReference>
<proteinExistence type="predicted"/>
<gene>
    <name evidence="1" type="ORF">GMD30_09035</name>
</gene>
<evidence type="ECO:0000313" key="2">
    <source>
        <dbReference type="Proteomes" id="UP000446657"/>
    </source>
</evidence>
<sequence>MKTVKIINPVQAGFYFENGLKPLDIYFSRGKWVWEFDKDESNPLFTRWLNNENKMKY</sequence>
<reference evidence="1 2" key="1">
    <citation type="journal article" date="2019" name="Nat. Med.">
        <title>A library of human gut bacterial isolates paired with longitudinal multiomics data enables mechanistic microbiome research.</title>
        <authorList>
            <person name="Poyet M."/>
            <person name="Groussin M."/>
            <person name="Gibbons S.M."/>
            <person name="Avila-Pacheco J."/>
            <person name="Jiang X."/>
            <person name="Kearney S.M."/>
            <person name="Perrotta A.R."/>
            <person name="Berdy B."/>
            <person name="Zhao S."/>
            <person name="Lieberman T.D."/>
            <person name="Swanson P.K."/>
            <person name="Smith M."/>
            <person name="Roesemann S."/>
            <person name="Alexander J.E."/>
            <person name="Rich S.A."/>
            <person name="Livny J."/>
            <person name="Vlamakis H."/>
            <person name="Clish C."/>
            <person name="Bullock K."/>
            <person name="Deik A."/>
            <person name="Scott J."/>
            <person name="Pierce K.A."/>
            <person name="Xavier R.J."/>
            <person name="Alm E.J."/>
        </authorList>
    </citation>
    <scope>NUCLEOTIDE SEQUENCE [LARGE SCALE GENOMIC DNA]</scope>
    <source>
        <strain evidence="1 2">BIOML-A1</strain>
    </source>
</reference>
<dbReference type="AlphaFoldDB" id="A0A844KMC6"/>
<organism evidence="1 2">
    <name type="scientific">Roseburia faecis</name>
    <dbReference type="NCBI Taxonomy" id="301302"/>
    <lineage>
        <taxon>Bacteria</taxon>
        <taxon>Bacillati</taxon>
        <taxon>Bacillota</taxon>
        <taxon>Clostridia</taxon>
        <taxon>Lachnospirales</taxon>
        <taxon>Lachnospiraceae</taxon>
        <taxon>Roseburia</taxon>
    </lineage>
</organism>
<dbReference type="EMBL" id="WNAL01000016">
    <property type="protein sequence ID" value="MTR81838.1"/>
    <property type="molecule type" value="Genomic_DNA"/>
</dbReference>
<protein>
    <submittedName>
        <fullName evidence="1">Uncharacterized protein</fullName>
    </submittedName>
</protein>